<dbReference type="GO" id="GO:0016614">
    <property type="term" value="F:oxidoreductase activity, acting on CH-OH group of donors"/>
    <property type="evidence" value="ECO:0007669"/>
    <property type="project" value="InterPro"/>
</dbReference>
<dbReference type="PIRSF" id="PIRSF000137">
    <property type="entry name" value="Alcohol_oxidase"/>
    <property type="match status" value="1"/>
</dbReference>
<feature type="domain" description="Glucose-methanol-choline oxidoreductase N-terminal" evidence="4">
    <location>
        <begin position="130"/>
        <end position="377"/>
    </location>
</feature>
<dbReference type="InterPro" id="IPR007867">
    <property type="entry name" value="GMC_OxRtase_C"/>
</dbReference>
<evidence type="ECO:0000313" key="7">
    <source>
        <dbReference type="Proteomes" id="UP000033647"/>
    </source>
</evidence>
<gene>
    <name evidence="6" type="ORF">TI39_contig302g00001</name>
</gene>
<evidence type="ECO:0000256" key="3">
    <source>
        <dbReference type="SAM" id="SignalP"/>
    </source>
</evidence>
<dbReference type="InterPro" id="IPR036188">
    <property type="entry name" value="FAD/NAD-bd_sf"/>
</dbReference>
<dbReference type="PANTHER" id="PTHR11552:SF80">
    <property type="entry name" value="GMC OXIDOREDUCTASE"/>
    <property type="match status" value="1"/>
</dbReference>
<keyword evidence="3" id="KW-0732">Signal</keyword>
<dbReference type="Pfam" id="PF00732">
    <property type="entry name" value="GMC_oxred_N"/>
    <property type="match status" value="1"/>
</dbReference>
<proteinExistence type="inferred from homology"/>
<dbReference type="EMBL" id="LAFY01000294">
    <property type="protein sequence ID" value="KJY01144.1"/>
    <property type="molecule type" value="Genomic_DNA"/>
</dbReference>
<dbReference type="SUPFAM" id="SSF54373">
    <property type="entry name" value="FAD-linked reductases, C-terminal domain"/>
    <property type="match status" value="1"/>
</dbReference>
<dbReference type="Gene3D" id="3.50.50.60">
    <property type="entry name" value="FAD/NAD(P)-binding domain"/>
    <property type="match status" value="1"/>
</dbReference>
<dbReference type="Pfam" id="PF05199">
    <property type="entry name" value="GMC_oxred_C"/>
    <property type="match status" value="1"/>
</dbReference>
<feature type="domain" description="Glucose-methanol-choline oxidoreductase C-terminal" evidence="5">
    <location>
        <begin position="485"/>
        <end position="624"/>
    </location>
</feature>
<keyword evidence="2" id="KW-0285">Flavoprotein</keyword>
<dbReference type="STRING" id="1047168.A0A0F4GV82"/>
<evidence type="ECO:0000256" key="2">
    <source>
        <dbReference type="PIRSR" id="PIRSR000137-2"/>
    </source>
</evidence>
<evidence type="ECO:0000259" key="5">
    <source>
        <dbReference type="Pfam" id="PF05199"/>
    </source>
</evidence>
<reference evidence="6 7" key="1">
    <citation type="submission" date="2015-03" db="EMBL/GenBank/DDBJ databases">
        <title>RNA-seq based gene annotation and comparative genomics of four Zymoseptoria species reveal species-specific pathogenicity related genes and transposable element activity.</title>
        <authorList>
            <person name="Grandaubert J."/>
            <person name="Bhattacharyya A."/>
            <person name="Stukenbrock E.H."/>
        </authorList>
    </citation>
    <scope>NUCLEOTIDE SEQUENCE [LARGE SCALE GENOMIC DNA]</scope>
    <source>
        <strain evidence="6 7">Zb18110</strain>
    </source>
</reference>
<dbReference type="AlphaFoldDB" id="A0A0F4GV82"/>
<dbReference type="InterPro" id="IPR012132">
    <property type="entry name" value="GMC_OxRdtase"/>
</dbReference>
<protein>
    <submittedName>
        <fullName evidence="6">Glucose-methanol-choline (Gmc) oxidoreductase like protein</fullName>
    </submittedName>
</protein>
<accession>A0A0F4GV82</accession>
<dbReference type="GO" id="GO:0050660">
    <property type="term" value="F:flavin adenine dinucleotide binding"/>
    <property type="evidence" value="ECO:0007669"/>
    <property type="project" value="InterPro"/>
</dbReference>
<comment type="caution">
    <text evidence="6">The sequence shown here is derived from an EMBL/GenBank/DDBJ whole genome shotgun (WGS) entry which is preliminary data.</text>
</comment>
<keyword evidence="2" id="KW-0274">FAD</keyword>
<dbReference type="PANTHER" id="PTHR11552">
    <property type="entry name" value="GLUCOSE-METHANOL-CHOLINE GMC OXIDOREDUCTASE"/>
    <property type="match status" value="1"/>
</dbReference>
<dbReference type="OrthoDB" id="269227at2759"/>
<organism evidence="6 7">
    <name type="scientific">Zymoseptoria brevis</name>
    <dbReference type="NCBI Taxonomy" id="1047168"/>
    <lineage>
        <taxon>Eukaryota</taxon>
        <taxon>Fungi</taxon>
        <taxon>Dikarya</taxon>
        <taxon>Ascomycota</taxon>
        <taxon>Pezizomycotina</taxon>
        <taxon>Dothideomycetes</taxon>
        <taxon>Dothideomycetidae</taxon>
        <taxon>Mycosphaerellales</taxon>
        <taxon>Mycosphaerellaceae</taxon>
        <taxon>Zymoseptoria</taxon>
    </lineage>
</organism>
<comment type="cofactor">
    <cofactor evidence="2">
        <name>FAD</name>
        <dbReference type="ChEBI" id="CHEBI:57692"/>
    </cofactor>
</comment>
<dbReference type="Gene3D" id="3.30.560.10">
    <property type="entry name" value="Glucose Oxidase, domain 3"/>
    <property type="match status" value="1"/>
</dbReference>
<feature type="binding site" evidence="2">
    <location>
        <position position="283"/>
    </location>
    <ligand>
        <name>FAD</name>
        <dbReference type="ChEBI" id="CHEBI:57692"/>
    </ligand>
</feature>
<feature type="binding site" evidence="2">
    <location>
        <begin position="145"/>
        <end position="148"/>
    </location>
    <ligand>
        <name>FAD</name>
        <dbReference type="ChEBI" id="CHEBI:57692"/>
    </ligand>
</feature>
<dbReference type="InterPro" id="IPR000172">
    <property type="entry name" value="GMC_OxRdtase_N"/>
</dbReference>
<comment type="similarity">
    <text evidence="1">Belongs to the GMC oxidoreductase family.</text>
</comment>
<sequence>MGLKQFLPFGLFLLAAALPAAEIRQEQESEYEYIVVGSGAGGGPLASRLAREGHSTLLIEAGDDQSSNPNTTVPIFQTLVSGDPALRWDFYVSHYQDQQQAQRDPKYSYDTPNGEYTGLTPPSGATPKGVLYPRAGTLGGCVTHNALVFITAHDSDWDNIATLTGDASWSASNMGKYLDKVYEWQSVNPTDPTILLKDLQLVRQLAGGAGVIAPGLDLLKPAVGLGTALLGDPNARVPNRDSTEGFYPIPLIAEKGARKSVREHIKDTVAQGYPLTVKTDTFVTKVVFDKSGDEPKAVGVEYLEGSYLYRASPRSSGRSGTPGSVNATKEVILAGGTYNTVQMLKLSGIGPKAELDSFDIPILVDSPGVGTNMQDRYEIGLNVQHTKDFNILEGCTLDAKPHDECYKQWVNGAPVLAQRGTYATDGLAATMVAHSDYADNSDVDMFIFGSPANFTGYFPQWYDHIVDQHNFYSWYTLKAHTRNTAGTVKLRSADPLDVPEIAFNYFTSPGSDKDLASMVQALKMSRQALQRYNNDPILDLLPGSKFEEFFPGPKVQSDAELGQYIKDRTWGHHAACSAPIGADGDRNAVLDSKFRVRGVEGLRVVDASVFPKIPGVFIQAPIFVMSEKAADTILHG</sequence>
<feature type="signal peptide" evidence="3">
    <location>
        <begin position="1"/>
        <end position="23"/>
    </location>
</feature>
<name>A0A0F4GV82_9PEZI</name>
<keyword evidence="7" id="KW-1185">Reference proteome</keyword>
<dbReference type="SUPFAM" id="SSF51905">
    <property type="entry name" value="FAD/NAD(P)-binding domain"/>
    <property type="match status" value="1"/>
</dbReference>
<evidence type="ECO:0000259" key="4">
    <source>
        <dbReference type="Pfam" id="PF00732"/>
    </source>
</evidence>
<dbReference type="Proteomes" id="UP000033647">
    <property type="component" value="Unassembled WGS sequence"/>
</dbReference>
<evidence type="ECO:0000313" key="6">
    <source>
        <dbReference type="EMBL" id="KJY01144.1"/>
    </source>
</evidence>
<feature type="chain" id="PRO_5002469150" evidence="3">
    <location>
        <begin position="24"/>
        <end position="636"/>
    </location>
</feature>
<evidence type="ECO:0000256" key="1">
    <source>
        <dbReference type="ARBA" id="ARBA00010790"/>
    </source>
</evidence>